<name>W0AFX1_9SPHN</name>
<dbReference type="Proteomes" id="UP000018851">
    <property type="component" value="Chromosome"/>
</dbReference>
<reference evidence="2 3" key="1">
    <citation type="submission" date="2013-07" db="EMBL/GenBank/DDBJ databases">
        <title>Completed genome of Sphingomonas sanxanigenens NX02.</title>
        <authorList>
            <person name="Ma T."/>
            <person name="Huang H."/>
            <person name="Wu M."/>
            <person name="Li X."/>
            <person name="Li G."/>
        </authorList>
    </citation>
    <scope>NUCLEOTIDE SEQUENCE [LARGE SCALE GENOMIC DNA]</scope>
    <source>
        <strain evidence="2 3">NX02</strain>
    </source>
</reference>
<proteinExistence type="predicted"/>
<evidence type="ECO:0000313" key="3">
    <source>
        <dbReference type="Proteomes" id="UP000018851"/>
    </source>
</evidence>
<dbReference type="HOGENOM" id="CLU_2083357_0_0_5"/>
<dbReference type="PATRIC" id="fig|1123269.5.peg.3435"/>
<dbReference type="eggNOG" id="ENOG502ZZHX">
    <property type="taxonomic scope" value="Bacteria"/>
</dbReference>
<gene>
    <name evidence="2" type="ORF">NX02_17545</name>
</gene>
<keyword evidence="3" id="KW-1185">Reference proteome</keyword>
<organism evidence="2 3">
    <name type="scientific">Sphingomonas sanxanigenens DSM 19645 = NX02</name>
    <dbReference type="NCBI Taxonomy" id="1123269"/>
    <lineage>
        <taxon>Bacteria</taxon>
        <taxon>Pseudomonadati</taxon>
        <taxon>Pseudomonadota</taxon>
        <taxon>Alphaproteobacteria</taxon>
        <taxon>Sphingomonadales</taxon>
        <taxon>Sphingomonadaceae</taxon>
        <taxon>Sphingomonas</taxon>
    </lineage>
</organism>
<protein>
    <submittedName>
        <fullName evidence="2">Uncharacterized protein</fullName>
    </submittedName>
</protein>
<dbReference type="KEGG" id="ssan:NX02_17545"/>
<feature type="region of interest" description="Disordered" evidence="1">
    <location>
        <begin position="16"/>
        <end position="48"/>
    </location>
</feature>
<dbReference type="AlphaFoldDB" id="W0AFX1"/>
<accession>W0AFX1</accession>
<dbReference type="EMBL" id="CP006644">
    <property type="protein sequence ID" value="AHE55183.1"/>
    <property type="molecule type" value="Genomic_DNA"/>
</dbReference>
<sequence>MTISLIIAAAATAGSPFRPLPLEGAQADPAKHAQVETTAPERASGGRAGLPYAFGQRFRTLDEYLLHLKQKAGPIDLPWWRQVGPDRFERVTGKRVPPGKREAATRAELLSRFGFER</sequence>
<evidence type="ECO:0000256" key="1">
    <source>
        <dbReference type="SAM" id="MobiDB-lite"/>
    </source>
</evidence>
<evidence type="ECO:0000313" key="2">
    <source>
        <dbReference type="EMBL" id="AHE55183.1"/>
    </source>
</evidence>
<dbReference type="OrthoDB" id="7874570at2"/>